<evidence type="ECO:0000313" key="1">
    <source>
        <dbReference type="EMBL" id="WCR09160.1"/>
    </source>
</evidence>
<dbReference type="EMBL" id="CP067137">
    <property type="protein sequence ID" value="WCR09160.1"/>
    <property type="molecule type" value="Genomic_DNA"/>
</dbReference>
<geneLocation type="plasmid" evidence="1 2">
    <name>p90204</name>
</geneLocation>
<organism evidence="1 2">
    <name type="scientific">Paracoccus fistulariae</name>
    <dbReference type="NCBI Taxonomy" id="658446"/>
    <lineage>
        <taxon>Bacteria</taxon>
        <taxon>Pseudomonadati</taxon>
        <taxon>Pseudomonadota</taxon>
        <taxon>Alphaproteobacteria</taxon>
        <taxon>Rhodobacterales</taxon>
        <taxon>Paracoccaceae</taxon>
        <taxon>Paracoccus</taxon>
    </lineage>
</organism>
<proteinExistence type="predicted"/>
<accession>A0ABY7SQJ8</accession>
<reference evidence="1 2" key="1">
    <citation type="submission" date="2021-01" db="EMBL/GenBank/DDBJ databases">
        <title>Biogeographic distribution of Paracoccus.</title>
        <authorList>
            <person name="Hollensteiner J."/>
            <person name="Leineberger J."/>
            <person name="Brinkhoff T."/>
            <person name="Daniel R."/>
        </authorList>
    </citation>
    <scope>NUCLEOTIDE SEQUENCE [LARGE SCALE GENOMIC DNA]</scope>
    <source>
        <strain evidence="1 2">KCTC 22803</strain>
        <plasmid evidence="1 2">p90204</plasmid>
    </source>
</reference>
<gene>
    <name evidence="1" type="ORF">JHX87_18245</name>
</gene>
<keyword evidence="1" id="KW-0614">Plasmid</keyword>
<name>A0ABY7SQJ8_9RHOB</name>
<sequence>MSRSFIYPDMMSELLDACEKKLSGLVSNDELQRVVQRAEQTIVAVEEKDIRNHLTGIEVELELIKFTVEEAEQASAGRKVASDLINWIEARAAAQSAGSGST</sequence>
<protein>
    <submittedName>
        <fullName evidence="1">Uncharacterized protein</fullName>
    </submittedName>
</protein>
<dbReference type="Proteomes" id="UP001219349">
    <property type="component" value="Plasmid p90204"/>
</dbReference>
<keyword evidence="2" id="KW-1185">Reference proteome</keyword>
<evidence type="ECO:0000313" key="2">
    <source>
        <dbReference type="Proteomes" id="UP001219349"/>
    </source>
</evidence>
<dbReference type="RefSeq" id="WP_271886830.1">
    <property type="nucleotide sequence ID" value="NZ_CP067137.1"/>
</dbReference>